<evidence type="ECO:0000256" key="6">
    <source>
        <dbReference type="ARBA" id="ARBA00022777"/>
    </source>
</evidence>
<feature type="compositionally biased region" description="Polar residues" evidence="11">
    <location>
        <begin position="495"/>
        <end position="505"/>
    </location>
</feature>
<dbReference type="CDD" id="cd06609">
    <property type="entry name" value="STKc_MST3_like"/>
    <property type="match status" value="1"/>
</dbReference>
<feature type="region of interest" description="Disordered" evidence="11">
    <location>
        <begin position="447"/>
        <end position="468"/>
    </location>
</feature>
<dbReference type="Pfam" id="PF00069">
    <property type="entry name" value="Pkinase"/>
    <property type="match status" value="1"/>
</dbReference>
<dbReference type="GO" id="GO:0004674">
    <property type="term" value="F:protein serine/threonine kinase activity"/>
    <property type="evidence" value="ECO:0007669"/>
    <property type="project" value="UniProtKB-KW"/>
</dbReference>
<organism evidence="13 14">
    <name type="scientific">Rhizophlyctis rosea</name>
    <dbReference type="NCBI Taxonomy" id="64517"/>
    <lineage>
        <taxon>Eukaryota</taxon>
        <taxon>Fungi</taxon>
        <taxon>Fungi incertae sedis</taxon>
        <taxon>Chytridiomycota</taxon>
        <taxon>Chytridiomycota incertae sedis</taxon>
        <taxon>Chytridiomycetes</taxon>
        <taxon>Rhizophlyctidales</taxon>
        <taxon>Rhizophlyctidaceae</taxon>
        <taxon>Rhizophlyctis</taxon>
    </lineage>
</organism>
<dbReference type="SMART" id="SM00220">
    <property type="entry name" value="S_TKc"/>
    <property type="match status" value="1"/>
</dbReference>
<dbReference type="InterPro" id="IPR008271">
    <property type="entry name" value="Ser/Thr_kinase_AS"/>
</dbReference>
<keyword evidence="4" id="KW-0808">Transferase</keyword>
<dbReference type="SUPFAM" id="SSF56112">
    <property type="entry name" value="Protein kinase-like (PK-like)"/>
    <property type="match status" value="1"/>
</dbReference>
<evidence type="ECO:0000256" key="2">
    <source>
        <dbReference type="ARBA" id="ARBA00012513"/>
    </source>
</evidence>
<dbReference type="InterPro" id="IPR000719">
    <property type="entry name" value="Prot_kinase_dom"/>
</dbReference>
<keyword evidence="6 13" id="KW-0418">Kinase</keyword>
<dbReference type="Gene3D" id="3.30.200.20">
    <property type="entry name" value="Phosphorylase Kinase, domain 1"/>
    <property type="match status" value="1"/>
</dbReference>
<dbReference type="PANTHER" id="PTHR48012:SF21">
    <property type="entry name" value="PH DOMAIN-CONTAINING PROTEIN"/>
    <property type="match status" value="1"/>
</dbReference>
<evidence type="ECO:0000256" key="4">
    <source>
        <dbReference type="ARBA" id="ARBA00022679"/>
    </source>
</evidence>
<protein>
    <recommendedName>
        <fullName evidence="2">non-specific serine/threonine protein kinase</fullName>
        <ecNumber evidence="2">2.7.11.1</ecNumber>
    </recommendedName>
</protein>
<dbReference type="EMBL" id="JADGJD010000658">
    <property type="protein sequence ID" value="KAJ3049343.1"/>
    <property type="molecule type" value="Genomic_DNA"/>
</dbReference>
<feature type="binding site" evidence="10">
    <location>
        <position position="44"/>
    </location>
    <ligand>
        <name>ATP</name>
        <dbReference type="ChEBI" id="CHEBI:30616"/>
    </ligand>
</feature>
<evidence type="ECO:0000256" key="1">
    <source>
        <dbReference type="ARBA" id="ARBA00008874"/>
    </source>
</evidence>
<keyword evidence="14" id="KW-1185">Reference proteome</keyword>
<evidence type="ECO:0000259" key="12">
    <source>
        <dbReference type="PROSITE" id="PS50011"/>
    </source>
</evidence>
<keyword evidence="7 10" id="KW-0067">ATP-binding</keyword>
<feature type="region of interest" description="Disordered" evidence="11">
    <location>
        <begin position="491"/>
        <end position="510"/>
    </location>
</feature>
<evidence type="ECO:0000256" key="11">
    <source>
        <dbReference type="SAM" id="MobiDB-lite"/>
    </source>
</evidence>
<dbReference type="GO" id="GO:0005524">
    <property type="term" value="F:ATP binding"/>
    <property type="evidence" value="ECO:0007669"/>
    <property type="project" value="UniProtKB-UniRule"/>
</dbReference>
<feature type="region of interest" description="Disordered" evidence="11">
    <location>
        <begin position="362"/>
        <end position="403"/>
    </location>
</feature>
<accession>A0AAD5SAU4</accession>
<dbReference type="InterPro" id="IPR011009">
    <property type="entry name" value="Kinase-like_dom_sf"/>
</dbReference>
<sequence>MDSFASSADSPDNHFVKLERIGKGSFGEVYKGIDKRTNQVIAIKVLDLDTDDDEITDVRKEITLLMHCDSEHVTRYHGSFLNGTKLWIIMDYAAGGSMRNILSSGPIEERHIAIIAREVLLALVYLHKSAEIIHRDIKAANILLTHDCKVKLCDFGVAGQITKTCLRRHSFVGTPYWMAPEIIKRNQYDYKADIWSLGITIIELATGNPPFADQDRRRALFLIPRTRPARLEGNFSGMLKEFIALCLKEEPEERPTAEDLLKSRFILRAAKGTSSLQDLLDRHEQWKRDNPDVGGEIDPLSVADEDEELQTFDEWDFDTMKSLDPTRRASIIRKPKPGAASGLDILKEEDALGTIRPATASRSLGRATTGPVLDDYDLGPTPAGQRTPTTRRNRPAQPLTSNQLEDIERSLEDLLNGQSPVSRKPVETLEESLESLQGLIDEVSTMQKPAAPPQPVAPTRSASTKPPVLSPSAMAALGELESQFAFIEYPPSSIVDPQTTPQSETHGLEPSESYLGELKHNIPTHVPNRPQPIAPTRSTSNAPVQPSNDGTTRSSLSRTHIPSSSVDEKTLQHARRAEADTSTIKKHERASSYGGTSNLTSPTTDDAKSGSNMNAIRVGLHGLPVGNVPFSPFTPMYGMPRSPGRRYPVPMMPGSPLGGNMGPMRMGAPPWLRQRNMSMPNVMPWKHSLKDPAMAAAAATGRKPSLQGQAYHPSLVKPLDLAPLSDKEHIQQEMIARATETSRLLESFEKVFAGL</sequence>
<evidence type="ECO:0000256" key="10">
    <source>
        <dbReference type="PROSITE-ProRule" id="PRU10141"/>
    </source>
</evidence>
<evidence type="ECO:0000256" key="8">
    <source>
        <dbReference type="ARBA" id="ARBA00047899"/>
    </source>
</evidence>
<evidence type="ECO:0000256" key="3">
    <source>
        <dbReference type="ARBA" id="ARBA00022527"/>
    </source>
</evidence>
<comment type="caution">
    <text evidence="13">The sequence shown here is derived from an EMBL/GenBank/DDBJ whole genome shotgun (WGS) entry which is preliminary data.</text>
</comment>
<evidence type="ECO:0000313" key="13">
    <source>
        <dbReference type="EMBL" id="KAJ3049343.1"/>
    </source>
</evidence>
<dbReference type="EC" id="2.7.11.1" evidence="2"/>
<dbReference type="PROSITE" id="PS00107">
    <property type="entry name" value="PROTEIN_KINASE_ATP"/>
    <property type="match status" value="1"/>
</dbReference>
<dbReference type="Proteomes" id="UP001212841">
    <property type="component" value="Unassembled WGS sequence"/>
</dbReference>
<feature type="compositionally biased region" description="Polar residues" evidence="11">
    <location>
        <begin position="593"/>
        <end position="610"/>
    </location>
</feature>
<comment type="similarity">
    <text evidence="1">Belongs to the protein kinase superfamily. STE Ser/Thr protein kinase family. STE20 subfamily.</text>
</comment>
<gene>
    <name evidence="13" type="primary">STK25_2</name>
    <name evidence="13" type="ORF">HK097_009647</name>
</gene>
<evidence type="ECO:0000256" key="9">
    <source>
        <dbReference type="ARBA" id="ARBA00048679"/>
    </source>
</evidence>
<dbReference type="AlphaFoldDB" id="A0AAD5SAU4"/>
<evidence type="ECO:0000256" key="7">
    <source>
        <dbReference type="ARBA" id="ARBA00022840"/>
    </source>
</evidence>
<feature type="compositionally biased region" description="Basic and acidic residues" evidence="11">
    <location>
        <begin position="566"/>
        <end position="585"/>
    </location>
</feature>
<comment type="catalytic activity">
    <reaction evidence="8">
        <text>L-threonyl-[protein] + ATP = O-phospho-L-threonyl-[protein] + ADP + H(+)</text>
        <dbReference type="Rhea" id="RHEA:46608"/>
        <dbReference type="Rhea" id="RHEA-COMP:11060"/>
        <dbReference type="Rhea" id="RHEA-COMP:11605"/>
        <dbReference type="ChEBI" id="CHEBI:15378"/>
        <dbReference type="ChEBI" id="CHEBI:30013"/>
        <dbReference type="ChEBI" id="CHEBI:30616"/>
        <dbReference type="ChEBI" id="CHEBI:61977"/>
        <dbReference type="ChEBI" id="CHEBI:456216"/>
        <dbReference type="EC" id="2.7.11.1"/>
    </reaction>
</comment>
<feature type="region of interest" description="Disordered" evidence="11">
    <location>
        <begin position="521"/>
        <end position="610"/>
    </location>
</feature>
<evidence type="ECO:0000256" key="5">
    <source>
        <dbReference type="ARBA" id="ARBA00022741"/>
    </source>
</evidence>
<dbReference type="InterPro" id="IPR017441">
    <property type="entry name" value="Protein_kinase_ATP_BS"/>
</dbReference>
<feature type="domain" description="Protein kinase" evidence="12">
    <location>
        <begin position="15"/>
        <end position="266"/>
    </location>
</feature>
<dbReference type="Gene3D" id="1.10.510.10">
    <property type="entry name" value="Transferase(Phosphotransferase) domain 1"/>
    <property type="match status" value="1"/>
</dbReference>
<name>A0AAD5SAU4_9FUNG</name>
<reference evidence="13" key="1">
    <citation type="submission" date="2020-05" db="EMBL/GenBank/DDBJ databases">
        <title>Phylogenomic resolution of chytrid fungi.</title>
        <authorList>
            <person name="Stajich J.E."/>
            <person name="Amses K."/>
            <person name="Simmons R."/>
            <person name="Seto K."/>
            <person name="Myers J."/>
            <person name="Bonds A."/>
            <person name="Quandt C.A."/>
            <person name="Barry K."/>
            <person name="Liu P."/>
            <person name="Grigoriev I."/>
            <person name="Longcore J.E."/>
            <person name="James T.Y."/>
        </authorList>
    </citation>
    <scope>NUCLEOTIDE SEQUENCE</scope>
    <source>
        <strain evidence="13">JEL0318</strain>
    </source>
</reference>
<dbReference type="PANTHER" id="PTHR48012">
    <property type="entry name" value="STERILE20-LIKE KINASE, ISOFORM B-RELATED"/>
    <property type="match status" value="1"/>
</dbReference>
<dbReference type="PROSITE" id="PS50011">
    <property type="entry name" value="PROTEIN_KINASE_DOM"/>
    <property type="match status" value="1"/>
</dbReference>
<keyword evidence="3" id="KW-0723">Serine/threonine-protein kinase</keyword>
<dbReference type="PROSITE" id="PS00108">
    <property type="entry name" value="PROTEIN_KINASE_ST"/>
    <property type="match status" value="1"/>
</dbReference>
<evidence type="ECO:0000313" key="14">
    <source>
        <dbReference type="Proteomes" id="UP001212841"/>
    </source>
</evidence>
<feature type="compositionally biased region" description="Polar residues" evidence="11">
    <location>
        <begin position="536"/>
        <end position="565"/>
    </location>
</feature>
<keyword evidence="5 10" id="KW-0547">Nucleotide-binding</keyword>
<proteinExistence type="inferred from homology"/>
<dbReference type="InterPro" id="IPR050629">
    <property type="entry name" value="STE20/SPS1-PAK"/>
</dbReference>
<dbReference type="GO" id="GO:0005737">
    <property type="term" value="C:cytoplasm"/>
    <property type="evidence" value="ECO:0007669"/>
    <property type="project" value="TreeGrafter"/>
</dbReference>
<dbReference type="FunFam" id="1.10.510.10:FF:000499">
    <property type="entry name" value="Serine/threonine-protein kinase KIC1"/>
    <property type="match status" value="1"/>
</dbReference>
<comment type="catalytic activity">
    <reaction evidence="9">
        <text>L-seryl-[protein] + ATP = O-phospho-L-seryl-[protein] + ADP + H(+)</text>
        <dbReference type="Rhea" id="RHEA:17989"/>
        <dbReference type="Rhea" id="RHEA-COMP:9863"/>
        <dbReference type="Rhea" id="RHEA-COMP:11604"/>
        <dbReference type="ChEBI" id="CHEBI:15378"/>
        <dbReference type="ChEBI" id="CHEBI:29999"/>
        <dbReference type="ChEBI" id="CHEBI:30616"/>
        <dbReference type="ChEBI" id="CHEBI:83421"/>
        <dbReference type="ChEBI" id="CHEBI:456216"/>
        <dbReference type="EC" id="2.7.11.1"/>
    </reaction>
</comment>